<organism evidence="1 2">
    <name type="scientific">Mucilaginibacter gotjawali</name>
    <dbReference type="NCBI Taxonomy" id="1550579"/>
    <lineage>
        <taxon>Bacteria</taxon>
        <taxon>Pseudomonadati</taxon>
        <taxon>Bacteroidota</taxon>
        <taxon>Sphingobacteriia</taxon>
        <taxon>Sphingobacteriales</taxon>
        <taxon>Sphingobacteriaceae</taxon>
        <taxon>Mucilaginibacter</taxon>
    </lineage>
</organism>
<protein>
    <submittedName>
        <fullName evidence="1">Uncharacterized protein</fullName>
    </submittedName>
</protein>
<evidence type="ECO:0000313" key="2">
    <source>
        <dbReference type="Proteomes" id="UP000218263"/>
    </source>
</evidence>
<gene>
    <name evidence="1" type="ORF">MgSA37_00578</name>
</gene>
<proteinExistence type="predicted"/>
<dbReference type="RefSeq" id="WP_096349746.1">
    <property type="nucleotide sequence ID" value="NZ_AP017313.1"/>
</dbReference>
<sequence>MNLFLGAKHWQLFLLTFGVPVMLNIVMMFNIFSHFGKPYGGENFNGGMIFPVMMVLFAGTLLGWMYSVAVGMQKMVPATVKMKITKFKVFFFIPVTYMVLIFFFIGLALKSPGATDLGQAALLAFAIIVPLHLFSMFCLFYCLYFVAKTIKTVELQREVTFSDFVQEFFLAWFFPIGVWILQPRINKMIIQ</sequence>
<dbReference type="EMBL" id="AP017313">
    <property type="protein sequence ID" value="BAU52417.1"/>
    <property type="molecule type" value="Genomic_DNA"/>
</dbReference>
<reference evidence="1 2" key="1">
    <citation type="submission" date="2015-12" db="EMBL/GenBank/DDBJ databases">
        <title>Genome sequence of Mucilaginibacter gotjawali.</title>
        <authorList>
            <person name="Lee J.S."/>
            <person name="Lee K.C."/>
            <person name="Kim K.K."/>
            <person name="Lee B.W."/>
        </authorList>
    </citation>
    <scope>NUCLEOTIDE SEQUENCE [LARGE SCALE GENOMIC DNA]</scope>
    <source>
        <strain evidence="1 2">SA3-7</strain>
    </source>
</reference>
<keyword evidence="2" id="KW-1185">Reference proteome</keyword>
<dbReference type="OrthoDB" id="1442756at2"/>
<dbReference type="Proteomes" id="UP000218263">
    <property type="component" value="Chromosome"/>
</dbReference>
<dbReference type="AlphaFoldDB" id="A0A125T250"/>
<evidence type="ECO:0000313" key="1">
    <source>
        <dbReference type="EMBL" id="BAU52417.1"/>
    </source>
</evidence>
<name>A0A125T250_9SPHI</name>
<dbReference type="KEGG" id="mgot:MgSA37_00578"/>
<accession>A0A125T250</accession>